<evidence type="ECO:0000313" key="3">
    <source>
        <dbReference type="Proteomes" id="UP000546126"/>
    </source>
</evidence>
<dbReference type="Proteomes" id="UP000546126">
    <property type="component" value="Unassembled WGS sequence"/>
</dbReference>
<protein>
    <recommendedName>
        <fullName evidence="4">Transmembrane protein</fullName>
    </recommendedName>
</protein>
<organism evidence="2 3">
    <name type="scientific">Nonomuraea rhodomycinica</name>
    <dbReference type="NCBI Taxonomy" id="1712872"/>
    <lineage>
        <taxon>Bacteria</taxon>
        <taxon>Bacillati</taxon>
        <taxon>Actinomycetota</taxon>
        <taxon>Actinomycetes</taxon>
        <taxon>Streptosporangiales</taxon>
        <taxon>Streptosporangiaceae</taxon>
        <taxon>Nonomuraea</taxon>
    </lineage>
</organism>
<keyword evidence="1" id="KW-0472">Membrane</keyword>
<dbReference type="EMBL" id="JABWGO010000006">
    <property type="protein sequence ID" value="NUW43328.1"/>
    <property type="molecule type" value="Genomic_DNA"/>
</dbReference>
<feature type="transmembrane region" description="Helical" evidence="1">
    <location>
        <begin position="112"/>
        <end position="129"/>
    </location>
</feature>
<comment type="caution">
    <text evidence="2">The sequence shown here is derived from an EMBL/GenBank/DDBJ whole genome shotgun (WGS) entry which is preliminary data.</text>
</comment>
<proteinExistence type="predicted"/>
<dbReference type="AlphaFoldDB" id="A0A7Y6IT22"/>
<accession>A0A7Y6IT22</accession>
<evidence type="ECO:0008006" key="4">
    <source>
        <dbReference type="Google" id="ProtNLM"/>
    </source>
</evidence>
<feature type="transmembrane region" description="Helical" evidence="1">
    <location>
        <begin position="135"/>
        <end position="155"/>
    </location>
</feature>
<dbReference type="RefSeq" id="WP_175602854.1">
    <property type="nucleotide sequence ID" value="NZ_JABWGO010000006.1"/>
</dbReference>
<sequence length="220" mass="24777">MSSVLLYLAIVVMWLCVLVPMWLRRDKTNLAELAELEEYYTGEHQLPDLERLEAQEGAASGASSGISLGTSLGASLGASFTPPPGVVEGERVDPRQFRAKRRAIIVARRRRLLFFTGLLVIASVVTAAVKMMPWWGVAPSVVIALSYMGFLRIAVQVDRERRERADRARAERARRLREQRERAARMVAEQERAEIIDLSARQEDVLFDQYAEPPRRAVGD</sequence>
<keyword evidence="1" id="KW-1133">Transmembrane helix</keyword>
<name>A0A7Y6IT22_9ACTN</name>
<reference evidence="2 3" key="1">
    <citation type="submission" date="2020-06" db="EMBL/GenBank/DDBJ databases">
        <authorList>
            <person name="Chanama M."/>
        </authorList>
    </citation>
    <scope>NUCLEOTIDE SEQUENCE [LARGE SCALE GENOMIC DNA]</scope>
    <source>
        <strain evidence="2 3">TBRC6557</strain>
    </source>
</reference>
<evidence type="ECO:0000313" key="2">
    <source>
        <dbReference type="EMBL" id="NUW43328.1"/>
    </source>
</evidence>
<evidence type="ECO:0000256" key="1">
    <source>
        <dbReference type="SAM" id="Phobius"/>
    </source>
</evidence>
<feature type="transmembrane region" description="Helical" evidence="1">
    <location>
        <begin position="6"/>
        <end position="23"/>
    </location>
</feature>
<keyword evidence="3" id="KW-1185">Reference proteome</keyword>
<keyword evidence="1" id="KW-0812">Transmembrane</keyword>
<gene>
    <name evidence="2" type="ORF">HT134_24805</name>
</gene>